<dbReference type="Pfam" id="PF00644">
    <property type="entry name" value="PARP"/>
    <property type="match status" value="1"/>
</dbReference>
<name>A0ABN9QYM9_9DINO</name>
<feature type="domain" description="PARP catalytic" evidence="2">
    <location>
        <begin position="150"/>
        <end position="220"/>
    </location>
</feature>
<proteinExistence type="predicted"/>
<evidence type="ECO:0000256" key="1">
    <source>
        <dbReference type="SAM" id="MobiDB-lite"/>
    </source>
</evidence>
<dbReference type="Gene3D" id="3.90.228.10">
    <property type="match status" value="1"/>
</dbReference>
<gene>
    <name evidence="3" type="ORF">PCOR1329_LOCUS15676</name>
</gene>
<evidence type="ECO:0000313" key="3">
    <source>
        <dbReference type="EMBL" id="CAK0810889.1"/>
    </source>
</evidence>
<organism evidence="3 4">
    <name type="scientific">Prorocentrum cordatum</name>
    <dbReference type="NCBI Taxonomy" id="2364126"/>
    <lineage>
        <taxon>Eukaryota</taxon>
        <taxon>Sar</taxon>
        <taxon>Alveolata</taxon>
        <taxon>Dinophyceae</taxon>
        <taxon>Prorocentrales</taxon>
        <taxon>Prorocentraceae</taxon>
        <taxon>Prorocentrum</taxon>
    </lineage>
</organism>
<sequence>MDIPVLVPSAGAGGASSHRCQCFQCSWQFCEICRSPWHPGSSCFDDESRVVRMARRRPPLTEELAEAAAKVVEEARSREEQKARELEEMLRRGGQRANFEAFRRIFASAHTEHVTRSLLSVFGNGVTLRPAPVAPTVQRQFMQAMVEKPEAEVRPAFHGTDVRNYASIFERGLLVPGDASDIKVVHGQAHGQGIYTANVDAAWLSKGFCTAPSMLVCAVLQSESHVRHVGDAMVVARSDHVVPLFEGFGGSFAAPTPQARPTLPGQRPTPAGGGAKPSGGATAPGPARVPGKPGKTEAPSKDRKAKFVARLASRSQRH</sequence>
<dbReference type="Proteomes" id="UP001189429">
    <property type="component" value="Unassembled WGS sequence"/>
</dbReference>
<dbReference type="EMBL" id="CAUYUJ010004763">
    <property type="protein sequence ID" value="CAK0810889.1"/>
    <property type="molecule type" value="Genomic_DNA"/>
</dbReference>
<evidence type="ECO:0000313" key="4">
    <source>
        <dbReference type="Proteomes" id="UP001189429"/>
    </source>
</evidence>
<accession>A0ABN9QYM9</accession>
<feature type="region of interest" description="Disordered" evidence="1">
    <location>
        <begin position="253"/>
        <end position="318"/>
    </location>
</feature>
<keyword evidence="4" id="KW-1185">Reference proteome</keyword>
<evidence type="ECO:0000259" key="2">
    <source>
        <dbReference type="Pfam" id="PF00644"/>
    </source>
</evidence>
<comment type="caution">
    <text evidence="3">The sequence shown here is derived from an EMBL/GenBank/DDBJ whole genome shotgun (WGS) entry which is preliminary data.</text>
</comment>
<dbReference type="SUPFAM" id="SSF56399">
    <property type="entry name" value="ADP-ribosylation"/>
    <property type="match status" value="1"/>
</dbReference>
<protein>
    <recommendedName>
        <fullName evidence="2">PARP catalytic domain-containing protein</fullName>
    </recommendedName>
</protein>
<dbReference type="InterPro" id="IPR012317">
    <property type="entry name" value="Poly(ADP-ribose)pol_cat_dom"/>
</dbReference>
<reference evidence="3" key="1">
    <citation type="submission" date="2023-10" db="EMBL/GenBank/DDBJ databases">
        <authorList>
            <person name="Chen Y."/>
            <person name="Shah S."/>
            <person name="Dougan E. K."/>
            <person name="Thang M."/>
            <person name="Chan C."/>
        </authorList>
    </citation>
    <scope>NUCLEOTIDE SEQUENCE [LARGE SCALE GENOMIC DNA]</scope>
</reference>